<dbReference type="EMBL" id="LN679158">
    <property type="protein sequence ID" value="CEL61548.1"/>
    <property type="molecule type" value="Genomic_DNA"/>
</dbReference>
<evidence type="ECO:0000313" key="1">
    <source>
        <dbReference type="EMBL" id="CEL61548.1"/>
    </source>
</evidence>
<name>A0A0B7FZ64_THACB</name>
<evidence type="ECO:0000313" key="2">
    <source>
        <dbReference type="Proteomes" id="UP000059188"/>
    </source>
</evidence>
<accession>A0A0B7FZ64</accession>
<proteinExistence type="predicted"/>
<dbReference type="AlphaFoldDB" id="A0A0B7FZ64"/>
<keyword evidence="2" id="KW-1185">Reference proteome</keyword>
<gene>
    <name evidence="1" type="ORF">RSOLAG1IB_10111</name>
</gene>
<sequence length="85" mass="9988">MIHTYYYFISFSTSPRVGGYCGGVRPISTLRPFHCNFLVHLFMHLGDVLLWRISRCCRTARCSWHSVPRRFLSHTITTCIVFCWA</sequence>
<reference evidence="1 2" key="1">
    <citation type="submission" date="2014-11" db="EMBL/GenBank/DDBJ databases">
        <authorList>
            <person name="Wibberg Daniel"/>
        </authorList>
    </citation>
    <scope>NUCLEOTIDE SEQUENCE [LARGE SCALE GENOMIC DNA]</scope>
    <source>
        <strain evidence="1">Rhizoctonia solani AG1-IB 7/3/14</strain>
    </source>
</reference>
<dbReference type="Proteomes" id="UP000059188">
    <property type="component" value="Unassembled WGS sequence"/>
</dbReference>
<organism evidence="1 2">
    <name type="scientific">Thanatephorus cucumeris (strain AG1-IB / isolate 7/3/14)</name>
    <name type="common">Lettuce bottom rot fungus</name>
    <name type="synonym">Rhizoctonia solani</name>
    <dbReference type="NCBI Taxonomy" id="1108050"/>
    <lineage>
        <taxon>Eukaryota</taxon>
        <taxon>Fungi</taxon>
        <taxon>Dikarya</taxon>
        <taxon>Basidiomycota</taxon>
        <taxon>Agaricomycotina</taxon>
        <taxon>Agaricomycetes</taxon>
        <taxon>Cantharellales</taxon>
        <taxon>Ceratobasidiaceae</taxon>
        <taxon>Rhizoctonia</taxon>
        <taxon>Rhizoctonia solani AG-1</taxon>
    </lineage>
</organism>
<protein>
    <submittedName>
        <fullName evidence="1">Uncharacterized protein</fullName>
    </submittedName>
</protein>